<dbReference type="InterPro" id="IPR011701">
    <property type="entry name" value="MFS"/>
</dbReference>
<sequence>MTSSVVAAVPPSKSPGLSPESRMVFIGLMLGMLVAAVSQTIVSPAMPVIVAELGGIEHYSWLATSAMLVSAVVVPIVGKLSDLYGRRSFYIAGLVIFMAGSILSGFAQDFWWLVIARAVQGLGMGALMTLSQTIIGDIIPPRQRGKYQGFMGAIFGLTSIAGPLLGGWITDHLGWRWLFFAGLPFGIVALVFIAKYLHLPHVQRKAKIDYAGIITLTGALVTILLATSWGGATFPWNSAEVIGLYIAGAVFLGLFIPIELKAEEPVLPLRLFRNSIFTFSNIASLAVAMGMFGAIFYVPVYAQGVLGVNATTSGAIMIPMSAAMIVVGILVGLLITKTGKYKMFVVGGTVVMLVGFWLLTQLHYGSSELQLTLAMVVVGMGLGGAMQTFTLIVQNAVDRRDLGVATAATQFFRSAGGTVGIAVLGTIMASRLATAIPEHLPAGTAEAMPAGGISVNSVLDPALLSQLPAGIAEAVRAGLADALHGVFIAAIPLVVVAIIAALLIKSVPLRETLEEPESPESEDSPESAEDAGAEPATVAGAVNTTDAADADRGSAAGPEGRAPAKR</sequence>
<dbReference type="Pfam" id="PF07690">
    <property type="entry name" value="MFS_1"/>
    <property type="match status" value="1"/>
</dbReference>
<name>A0ABV6F3M1_9MICC</name>
<keyword evidence="3" id="KW-1003">Cell membrane</keyword>
<feature type="transmembrane region" description="Helical" evidence="8">
    <location>
        <begin position="281"/>
        <end position="302"/>
    </location>
</feature>
<evidence type="ECO:0000256" key="3">
    <source>
        <dbReference type="ARBA" id="ARBA00022475"/>
    </source>
</evidence>
<evidence type="ECO:0000313" key="11">
    <source>
        <dbReference type="Proteomes" id="UP001589766"/>
    </source>
</evidence>
<evidence type="ECO:0000259" key="9">
    <source>
        <dbReference type="PROSITE" id="PS50850"/>
    </source>
</evidence>
<evidence type="ECO:0000256" key="5">
    <source>
        <dbReference type="ARBA" id="ARBA00022989"/>
    </source>
</evidence>
<comment type="caution">
    <text evidence="10">The sequence shown here is derived from an EMBL/GenBank/DDBJ whole genome shotgun (WGS) entry which is preliminary data.</text>
</comment>
<evidence type="ECO:0000313" key="10">
    <source>
        <dbReference type="EMBL" id="MFC0248122.1"/>
    </source>
</evidence>
<dbReference type="Gene3D" id="1.20.1720.10">
    <property type="entry name" value="Multidrug resistance protein D"/>
    <property type="match status" value="1"/>
</dbReference>
<dbReference type="RefSeq" id="WP_378040754.1">
    <property type="nucleotide sequence ID" value="NZ_JBHLWH010000018.1"/>
</dbReference>
<keyword evidence="4 8" id="KW-0812">Transmembrane</keyword>
<feature type="transmembrane region" description="Helical" evidence="8">
    <location>
        <begin position="341"/>
        <end position="359"/>
    </location>
</feature>
<dbReference type="EMBL" id="JBHLWH010000018">
    <property type="protein sequence ID" value="MFC0248122.1"/>
    <property type="molecule type" value="Genomic_DNA"/>
</dbReference>
<feature type="domain" description="Major facilitator superfamily (MFS) profile" evidence="9">
    <location>
        <begin position="24"/>
        <end position="508"/>
    </location>
</feature>
<feature type="transmembrane region" description="Helical" evidence="8">
    <location>
        <begin position="210"/>
        <end position="230"/>
    </location>
</feature>
<feature type="transmembrane region" description="Helical" evidence="8">
    <location>
        <begin position="175"/>
        <end position="198"/>
    </location>
</feature>
<feature type="transmembrane region" description="Helical" evidence="8">
    <location>
        <begin position="314"/>
        <end position="334"/>
    </location>
</feature>
<dbReference type="Proteomes" id="UP001589766">
    <property type="component" value="Unassembled WGS sequence"/>
</dbReference>
<feature type="transmembrane region" description="Helical" evidence="8">
    <location>
        <begin position="371"/>
        <end position="393"/>
    </location>
</feature>
<keyword evidence="5 8" id="KW-1133">Transmembrane helix</keyword>
<reference evidence="10 11" key="1">
    <citation type="submission" date="2024-09" db="EMBL/GenBank/DDBJ databases">
        <authorList>
            <person name="Sun Q."/>
            <person name="Mori K."/>
        </authorList>
    </citation>
    <scope>NUCLEOTIDE SEQUENCE [LARGE SCALE GENOMIC DNA]</scope>
    <source>
        <strain evidence="10 11">CCM 7609</strain>
    </source>
</reference>
<evidence type="ECO:0000256" key="4">
    <source>
        <dbReference type="ARBA" id="ARBA00022692"/>
    </source>
</evidence>
<accession>A0ABV6F3M1</accession>
<comment type="subcellular location">
    <subcellularLocation>
        <location evidence="1">Cell membrane</location>
        <topology evidence="1">Multi-pass membrane protein</topology>
    </subcellularLocation>
</comment>
<evidence type="ECO:0000256" key="6">
    <source>
        <dbReference type="ARBA" id="ARBA00023136"/>
    </source>
</evidence>
<dbReference type="CDD" id="cd17502">
    <property type="entry name" value="MFS_Azr1_MDR_like"/>
    <property type="match status" value="1"/>
</dbReference>
<keyword evidence="11" id="KW-1185">Reference proteome</keyword>
<feature type="transmembrane region" description="Helical" evidence="8">
    <location>
        <begin position="147"/>
        <end position="169"/>
    </location>
</feature>
<feature type="transmembrane region" description="Helical" evidence="8">
    <location>
        <begin position="114"/>
        <end position="135"/>
    </location>
</feature>
<organism evidence="10 11">
    <name type="scientific">Citricoccus parietis</name>
    <dbReference type="NCBI Taxonomy" id="592307"/>
    <lineage>
        <taxon>Bacteria</taxon>
        <taxon>Bacillati</taxon>
        <taxon>Actinomycetota</taxon>
        <taxon>Actinomycetes</taxon>
        <taxon>Micrococcales</taxon>
        <taxon>Micrococcaceae</taxon>
        <taxon>Citricoccus</taxon>
    </lineage>
</organism>
<dbReference type="PANTHER" id="PTHR23501:SF197">
    <property type="entry name" value="COMD"/>
    <property type="match status" value="1"/>
</dbReference>
<feature type="transmembrane region" description="Helical" evidence="8">
    <location>
        <begin position="23"/>
        <end position="46"/>
    </location>
</feature>
<evidence type="ECO:0000256" key="7">
    <source>
        <dbReference type="SAM" id="MobiDB-lite"/>
    </source>
</evidence>
<dbReference type="InterPro" id="IPR020846">
    <property type="entry name" value="MFS_dom"/>
</dbReference>
<keyword evidence="2" id="KW-0813">Transport</keyword>
<dbReference type="InterPro" id="IPR004638">
    <property type="entry name" value="EmrB-like"/>
</dbReference>
<evidence type="ECO:0000256" key="2">
    <source>
        <dbReference type="ARBA" id="ARBA00022448"/>
    </source>
</evidence>
<keyword evidence="6 8" id="KW-0472">Membrane</keyword>
<feature type="transmembrane region" description="Helical" evidence="8">
    <location>
        <begin position="242"/>
        <end position="260"/>
    </location>
</feature>
<dbReference type="InterPro" id="IPR036259">
    <property type="entry name" value="MFS_trans_sf"/>
</dbReference>
<dbReference type="PRINTS" id="PR01036">
    <property type="entry name" value="TCRTETB"/>
</dbReference>
<dbReference type="NCBIfam" id="TIGR00711">
    <property type="entry name" value="efflux_EmrB"/>
    <property type="match status" value="1"/>
</dbReference>
<evidence type="ECO:0000256" key="1">
    <source>
        <dbReference type="ARBA" id="ARBA00004651"/>
    </source>
</evidence>
<feature type="region of interest" description="Disordered" evidence="7">
    <location>
        <begin position="512"/>
        <end position="566"/>
    </location>
</feature>
<feature type="transmembrane region" description="Helical" evidence="8">
    <location>
        <begin position="89"/>
        <end position="108"/>
    </location>
</feature>
<dbReference type="PROSITE" id="PS50850">
    <property type="entry name" value="MFS"/>
    <property type="match status" value="1"/>
</dbReference>
<feature type="transmembrane region" description="Helical" evidence="8">
    <location>
        <begin position="58"/>
        <end position="77"/>
    </location>
</feature>
<dbReference type="PANTHER" id="PTHR23501">
    <property type="entry name" value="MAJOR FACILITATOR SUPERFAMILY"/>
    <property type="match status" value="1"/>
</dbReference>
<dbReference type="SUPFAM" id="SSF103473">
    <property type="entry name" value="MFS general substrate transporter"/>
    <property type="match status" value="1"/>
</dbReference>
<feature type="transmembrane region" description="Helical" evidence="8">
    <location>
        <begin position="414"/>
        <end position="433"/>
    </location>
</feature>
<gene>
    <name evidence="10" type="ORF">ACFFIO_06365</name>
</gene>
<dbReference type="PROSITE" id="PS00216">
    <property type="entry name" value="SUGAR_TRANSPORT_1"/>
    <property type="match status" value="1"/>
</dbReference>
<proteinExistence type="predicted"/>
<feature type="compositionally biased region" description="Acidic residues" evidence="7">
    <location>
        <begin position="514"/>
        <end position="532"/>
    </location>
</feature>
<evidence type="ECO:0000256" key="8">
    <source>
        <dbReference type="SAM" id="Phobius"/>
    </source>
</evidence>
<protein>
    <submittedName>
        <fullName evidence="10">MDR family MFS transporter</fullName>
    </submittedName>
</protein>
<dbReference type="Gene3D" id="1.20.1250.20">
    <property type="entry name" value="MFS general substrate transporter like domains"/>
    <property type="match status" value="1"/>
</dbReference>
<dbReference type="InterPro" id="IPR005829">
    <property type="entry name" value="Sugar_transporter_CS"/>
</dbReference>
<feature type="transmembrane region" description="Helical" evidence="8">
    <location>
        <begin position="482"/>
        <end position="504"/>
    </location>
</feature>